<dbReference type="InterPro" id="IPR006311">
    <property type="entry name" value="TAT_signal"/>
</dbReference>
<dbReference type="InterPro" id="IPR050281">
    <property type="entry name" value="Flavin_monoamine_oxidase"/>
</dbReference>
<dbReference type="AlphaFoldDB" id="A0A381Y7N9"/>
<reference evidence="2" key="1">
    <citation type="submission" date="2018-05" db="EMBL/GenBank/DDBJ databases">
        <authorList>
            <person name="Lanie J.A."/>
            <person name="Ng W.-L."/>
            <person name="Kazmierczak K.M."/>
            <person name="Andrzejewski T.M."/>
            <person name="Davidsen T.M."/>
            <person name="Wayne K.J."/>
            <person name="Tettelin H."/>
            <person name="Glass J.I."/>
            <person name="Rusch D."/>
            <person name="Podicherti R."/>
            <person name="Tsui H.-C.T."/>
            <person name="Winkler M.E."/>
        </authorList>
    </citation>
    <scope>NUCLEOTIDE SEQUENCE</scope>
</reference>
<dbReference type="Pfam" id="PF01593">
    <property type="entry name" value="Amino_oxidase"/>
    <property type="match status" value="1"/>
</dbReference>
<dbReference type="EMBL" id="UINC01017574">
    <property type="protein sequence ID" value="SVA73015.1"/>
    <property type="molecule type" value="Genomic_DNA"/>
</dbReference>
<gene>
    <name evidence="2" type="ORF">METZ01_LOCUS125869</name>
</gene>
<accession>A0A381Y7N9</accession>
<dbReference type="InterPro" id="IPR002937">
    <property type="entry name" value="Amino_oxidase"/>
</dbReference>
<dbReference type="GO" id="GO:0001716">
    <property type="term" value="F:L-amino-acid oxidase activity"/>
    <property type="evidence" value="ECO:0007669"/>
    <property type="project" value="TreeGrafter"/>
</dbReference>
<feature type="domain" description="Amine oxidase" evidence="1">
    <location>
        <begin position="51"/>
        <end position="509"/>
    </location>
</feature>
<name>A0A381Y7N9_9ZZZZ</name>
<sequence>MSNERSTRREFIKTGLFLGAGALLPGGLALTNMIQSKNSDDRRIIIIGAGLAGLACAYDLWQAGFNIILLEARSRPGGRVRTYRDPFADGLYAEMGAEYVDSEDHYVKKYAKEFGLSILKAKLYDGVYVRGKKFRMKDLQSLRHQLPYADIEGSNLFGQEKKYINHYVEKIQTWSKQNSISSFSLHDSSGQKKIKNSININNLPQDILDLDNLSIADLLRKEGAHKDIIELYTFTSATESTGRPGTLSALSMVLGHFMAGGFNEETDEGRIHGGNDQLPKAFAKSLADKILYRRPVKKIEYDNSGVEVSFLENGTLTSVKGDKCAIAMPVSILRRTKISPAFAPDKMHCIREQSYGHVMKIAMQFKRRFWDEPGSLGQRVFTDTPLRRVYHHSIDQPGPRGILLSFTSGADAEKLGRMNDLRRMKVAKSTCREIWQEAPRYWEDGVSKYWNEDPWMRASYSMVGVGQKDFREILSRKEGLFHFAGEHTSIHRSSMNGAIESGLRVSREIQRDN</sequence>
<dbReference type="PANTHER" id="PTHR10742:SF342">
    <property type="entry name" value="AMINE OXIDASE"/>
    <property type="match status" value="1"/>
</dbReference>
<evidence type="ECO:0000259" key="1">
    <source>
        <dbReference type="Pfam" id="PF01593"/>
    </source>
</evidence>
<evidence type="ECO:0000313" key="2">
    <source>
        <dbReference type="EMBL" id="SVA73015.1"/>
    </source>
</evidence>
<organism evidence="2">
    <name type="scientific">marine metagenome</name>
    <dbReference type="NCBI Taxonomy" id="408172"/>
    <lineage>
        <taxon>unclassified sequences</taxon>
        <taxon>metagenomes</taxon>
        <taxon>ecological metagenomes</taxon>
    </lineage>
</organism>
<dbReference type="SUPFAM" id="SSF51905">
    <property type="entry name" value="FAD/NAD(P)-binding domain"/>
    <property type="match status" value="1"/>
</dbReference>
<proteinExistence type="predicted"/>
<dbReference type="PANTHER" id="PTHR10742">
    <property type="entry name" value="FLAVIN MONOAMINE OXIDASE"/>
    <property type="match status" value="1"/>
</dbReference>
<dbReference type="SUPFAM" id="SSF54373">
    <property type="entry name" value="FAD-linked reductases, C-terminal domain"/>
    <property type="match status" value="1"/>
</dbReference>
<dbReference type="Gene3D" id="3.50.50.60">
    <property type="entry name" value="FAD/NAD(P)-binding domain"/>
    <property type="match status" value="1"/>
</dbReference>
<dbReference type="GO" id="GO:0009063">
    <property type="term" value="P:amino acid catabolic process"/>
    <property type="evidence" value="ECO:0007669"/>
    <property type="project" value="TreeGrafter"/>
</dbReference>
<dbReference type="PROSITE" id="PS51318">
    <property type="entry name" value="TAT"/>
    <property type="match status" value="1"/>
</dbReference>
<protein>
    <recommendedName>
        <fullName evidence="1">Amine oxidase domain-containing protein</fullName>
    </recommendedName>
</protein>
<dbReference type="InterPro" id="IPR036188">
    <property type="entry name" value="FAD/NAD-bd_sf"/>
</dbReference>